<keyword evidence="2" id="KW-0479">Metal-binding</keyword>
<dbReference type="EMBL" id="VXIV02002245">
    <property type="protein sequence ID" value="KAF6026586.1"/>
    <property type="molecule type" value="Genomic_DNA"/>
</dbReference>
<feature type="domain" description="Iron-binding zinc finger CDGSH type" evidence="6">
    <location>
        <begin position="117"/>
        <end position="154"/>
    </location>
</feature>
<dbReference type="AlphaFoldDB" id="A0A7J7JMC2"/>
<keyword evidence="8" id="KW-1185">Reference proteome</keyword>
<dbReference type="PANTHER" id="PTHR46491">
    <property type="entry name" value="CDGSH IRON SULFUR DOMAIN PROTEIN HOMOLOG"/>
    <property type="match status" value="1"/>
</dbReference>
<comment type="caution">
    <text evidence="7">The sequence shown here is derived from an EMBL/GenBank/DDBJ whole genome shotgun (WGS) entry which is preliminary data.</text>
</comment>
<dbReference type="OrthoDB" id="15717at2759"/>
<dbReference type="Proteomes" id="UP000593567">
    <property type="component" value="Unassembled WGS sequence"/>
</dbReference>
<dbReference type="PANTHER" id="PTHR46491:SF3">
    <property type="entry name" value="CDGSH IRON-SULFUR DOMAIN-CONTAINING PROTEIN 3, MITOCHONDRIAL"/>
    <property type="match status" value="1"/>
</dbReference>
<organism evidence="7 8">
    <name type="scientific">Bugula neritina</name>
    <name type="common">Brown bryozoan</name>
    <name type="synonym">Sertularia neritina</name>
    <dbReference type="NCBI Taxonomy" id="10212"/>
    <lineage>
        <taxon>Eukaryota</taxon>
        <taxon>Metazoa</taxon>
        <taxon>Spiralia</taxon>
        <taxon>Lophotrochozoa</taxon>
        <taxon>Bryozoa</taxon>
        <taxon>Gymnolaemata</taxon>
        <taxon>Cheilostomatida</taxon>
        <taxon>Flustrina</taxon>
        <taxon>Buguloidea</taxon>
        <taxon>Bugulidae</taxon>
        <taxon>Bugula</taxon>
    </lineage>
</organism>
<reference evidence="7" key="1">
    <citation type="submission" date="2020-06" db="EMBL/GenBank/DDBJ databases">
        <title>Draft genome of Bugula neritina, a colonial animal packing powerful symbionts and potential medicines.</title>
        <authorList>
            <person name="Rayko M."/>
        </authorList>
    </citation>
    <scope>NUCLEOTIDE SEQUENCE [LARGE SCALE GENOMIC DNA]</scope>
    <source>
        <strain evidence="7">Kwan_BN1</strain>
    </source>
</reference>
<dbReference type="InterPro" id="IPR042216">
    <property type="entry name" value="MitoNEET_CISD"/>
</dbReference>
<comment type="cofactor">
    <cofactor evidence="5">
        <name>[2Fe-2S] cluster</name>
        <dbReference type="ChEBI" id="CHEBI:190135"/>
    </cofactor>
</comment>
<dbReference type="Pfam" id="PF09360">
    <property type="entry name" value="zf-CDGSH"/>
    <property type="match status" value="2"/>
</dbReference>
<evidence type="ECO:0000256" key="3">
    <source>
        <dbReference type="ARBA" id="ARBA00023004"/>
    </source>
</evidence>
<proteinExistence type="predicted"/>
<dbReference type="InterPro" id="IPR018967">
    <property type="entry name" value="FeS-contain_CDGSH-typ"/>
</dbReference>
<evidence type="ECO:0000313" key="7">
    <source>
        <dbReference type="EMBL" id="KAF6026586.1"/>
    </source>
</evidence>
<accession>A0A7J7JMC2</accession>
<evidence type="ECO:0000259" key="6">
    <source>
        <dbReference type="SMART" id="SM00704"/>
    </source>
</evidence>
<protein>
    <recommendedName>
        <fullName evidence="6">Iron-binding zinc finger CDGSH type domain-containing protein</fullName>
    </recommendedName>
</protein>
<dbReference type="GO" id="GO:0005739">
    <property type="term" value="C:mitochondrion"/>
    <property type="evidence" value="ECO:0007669"/>
    <property type="project" value="TreeGrafter"/>
</dbReference>
<gene>
    <name evidence="7" type="ORF">EB796_015107</name>
</gene>
<dbReference type="Gene3D" id="3.40.5.90">
    <property type="entry name" value="CDGSH iron-sulfur domain, mitoNEET-type"/>
    <property type="match status" value="2"/>
</dbReference>
<evidence type="ECO:0000256" key="2">
    <source>
        <dbReference type="ARBA" id="ARBA00022723"/>
    </source>
</evidence>
<name>A0A7J7JMC2_BUGNE</name>
<evidence type="ECO:0000256" key="5">
    <source>
        <dbReference type="ARBA" id="ARBA00034078"/>
    </source>
</evidence>
<dbReference type="GO" id="GO:0046872">
    <property type="term" value="F:metal ion binding"/>
    <property type="evidence" value="ECO:0007669"/>
    <property type="project" value="UniProtKB-KW"/>
</dbReference>
<dbReference type="SMART" id="SM00704">
    <property type="entry name" value="ZnF_CDGSH"/>
    <property type="match status" value="2"/>
</dbReference>
<dbReference type="InterPro" id="IPR052950">
    <property type="entry name" value="CISD"/>
</dbReference>
<keyword evidence="4" id="KW-0411">Iron-sulfur</keyword>
<keyword evidence="3" id="KW-0408">Iron</keyword>
<evidence type="ECO:0000256" key="4">
    <source>
        <dbReference type="ARBA" id="ARBA00023014"/>
    </source>
</evidence>
<evidence type="ECO:0000313" key="8">
    <source>
        <dbReference type="Proteomes" id="UP000593567"/>
    </source>
</evidence>
<evidence type="ECO:0000256" key="1">
    <source>
        <dbReference type="ARBA" id="ARBA00022714"/>
    </source>
</evidence>
<dbReference type="GO" id="GO:0051537">
    <property type="term" value="F:2 iron, 2 sulfur cluster binding"/>
    <property type="evidence" value="ECO:0007669"/>
    <property type="project" value="UniProtKB-KW"/>
</dbReference>
<keyword evidence="1" id="KW-0001">2Fe-2S</keyword>
<feature type="domain" description="Iron-binding zinc finger CDGSH type" evidence="6">
    <location>
        <begin position="71"/>
        <end position="108"/>
    </location>
</feature>
<sequence length="162" mass="18768">MAAKLLAFPFISIRGTISTTTHLHQLSPCLVQMRCGISNGKRLENRKHLETQIYPQLYTGVDPPKGAIYDKKPFRMEVQAGKVYLWCSCGQSKTQPFCDRTHLYEEGNARIKTKPRFRPVKYVPEKTKTVYFCNCKQTGNRPFCDNTHKQQHIEECHSLFKN</sequence>